<accession>A0AAT9GHG9</accession>
<dbReference type="EMBL" id="AP029612">
    <property type="protein sequence ID" value="BFG70068.1"/>
    <property type="molecule type" value="Genomic_DNA"/>
</dbReference>
<dbReference type="AlphaFoldDB" id="A0AAT9GHG9"/>
<organism evidence="2">
    <name type="scientific">Sediminibacterium sp. KACHI17</name>
    <dbReference type="NCBI Taxonomy" id="1751071"/>
    <lineage>
        <taxon>Bacteria</taxon>
        <taxon>Pseudomonadati</taxon>
        <taxon>Bacteroidota</taxon>
        <taxon>Chitinophagia</taxon>
        <taxon>Chitinophagales</taxon>
        <taxon>Chitinophagaceae</taxon>
        <taxon>Sediminibacterium</taxon>
    </lineage>
</organism>
<dbReference type="Pfam" id="PF10263">
    <property type="entry name" value="SprT-like"/>
    <property type="match status" value="1"/>
</dbReference>
<proteinExistence type="predicted"/>
<reference evidence="2" key="1">
    <citation type="submission" date="2024-02" db="EMBL/GenBank/DDBJ databases">
        <title>Sediminibacterium planktonica sp. nov. and Sediminibacterium longus sp. nov., isolated from surface lake and river water.</title>
        <authorList>
            <person name="Watanabe K."/>
            <person name="Takemine S."/>
            <person name="Ishii Y."/>
            <person name="Ogata Y."/>
            <person name="Shindo C."/>
            <person name="Suda W."/>
        </authorList>
    </citation>
    <scope>NUCLEOTIDE SEQUENCE</scope>
    <source>
        <strain evidence="2">KACHI17</strain>
    </source>
</reference>
<evidence type="ECO:0000313" key="2">
    <source>
        <dbReference type="EMBL" id="BFG70068.1"/>
    </source>
</evidence>
<dbReference type="InterPro" id="IPR006640">
    <property type="entry name" value="SprT-like_domain"/>
</dbReference>
<gene>
    <name evidence="2" type="ORF">KACHI17_09490</name>
</gene>
<sequence length="210" mass="24222">MPVSEHPMQALAAFLPEGSFEEVVAYIKQYRVHLTITRKRKSVLGDYRHAFAGKNHRITVNGDLNPYEFLITLLHELAHLLTFEQYRNRVEAHGAEWKACYAKLLLHFIQLGVFPEDVEQALQYSVMNPAATANGETALLLVLRKYNKQQRSGYAHVADIAEGELFQMDNGRVFRRGKLRRKRYECVELSTGLRYSFSAVMEVKMIHSHQ</sequence>
<evidence type="ECO:0000259" key="1">
    <source>
        <dbReference type="Pfam" id="PF10263"/>
    </source>
</evidence>
<protein>
    <submittedName>
        <fullName evidence="2">SprT-like domain-containing protein</fullName>
    </submittedName>
</protein>
<dbReference type="RefSeq" id="WP_353550360.1">
    <property type="nucleotide sequence ID" value="NZ_AP029612.1"/>
</dbReference>
<feature type="domain" description="SprT-like" evidence="1">
    <location>
        <begin position="29"/>
        <end position="103"/>
    </location>
</feature>
<dbReference type="GO" id="GO:0006950">
    <property type="term" value="P:response to stress"/>
    <property type="evidence" value="ECO:0007669"/>
    <property type="project" value="UniProtKB-ARBA"/>
</dbReference>
<name>A0AAT9GHG9_9BACT</name>